<dbReference type="GO" id="GO:0005789">
    <property type="term" value="C:endoplasmic reticulum membrane"/>
    <property type="evidence" value="ECO:0007669"/>
    <property type="project" value="InterPro"/>
</dbReference>
<dbReference type="AlphaFoldDB" id="A0A9P0DM52"/>
<dbReference type="EMBL" id="OU900106">
    <property type="protein sequence ID" value="CAH1164411.1"/>
    <property type="molecule type" value="Genomic_DNA"/>
</dbReference>
<dbReference type="PANTHER" id="PTHR10809">
    <property type="entry name" value="VESICLE-ASSOCIATED MEMBRANE PROTEIN-ASSOCIATED PROTEIN"/>
    <property type="match status" value="1"/>
</dbReference>
<dbReference type="GO" id="GO:0090158">
    <property type="term" value="P:endoplasmic reticulum membrane organization"/>
    <property type="evidence" value="ECO:0007669"/>
    <property type="project" value="TreeGrafter"/>
</dbReference>
<dbReference type="Proteomes" id="UP001153712">
    <property type="component" value="Chromosome 13"/>
</dbReference>
<sequence>MSCLDAYNATNQTSINDDKRVNDTLRKQTTHKKNRIRFSIPCYKKKQTESHRQIATHIQMPSKLEQILQIEPDAELKFKGRYNEPISSLINLTNPSDKRVMFKIKTTAPKKYCVRPNAGVLDAMERVCVSVCLQPYTFDAGDRTKHKFLVQSAYAPPGAVDADRIWSDIIPEHLMDTKLRCSFDVDQAQREFEPAASSTPERCDGEKEREHGVQADMMEVLDEEDLLKGKMGRFEHVDRAPINVHWFYFFLSVITGFVGVVFGKYYL</sequence>
<dbReference type="InterPro" id="IPR013783">
    <property type="entry name" value="Ig-like_fold"/>
</dbReference>
<dbReference type="InterPro" id="IPR008962">
    <property type="entry name" value="PapD-like_sf"/>
</dbReference>
<dbReference type="SUPFAM" id="SSF49354">
    <property type="entry name" value="PapD-like"/>
    <property type="match status" value="1"/>
</dbReference>
<keyword evidence="9" id="KW-1185">Reference proteome</keyword>
<accession>A0A9P0DM52</accession>
<dbReference type="InterPro" id="IPR016763">
    <property type="entry name" value="VAP"/>
</dbReference>
<proteinExistence type="inferred from homology"/>
<feature type="domain" description="MSP" evidence="7">
    <location>
        <begin position="67"/>
        <end position="184"/>
    </location>
</feature>
<comment type="similarity">
    <text evidence="2">Belongs to the VAMP-associated protein (VAP) (TC 9.B.17) family.</text>
</comment>
<keyword evidence="5 6" id="KW-0472">Membrane</keyword>
<dbReference type="GO" id="GO:0005886">
    <property type="term" value="C:plasma membrane"/>
    <property type="evidence" value="ECO:0007669"/>
    <property type="project" value="TreeGrafter"/>
</dbReference>
<dbReference type="PROSITE" id="PS50202">
    <property type="entry name" value="MSP"/>
    <property type="match status" value="1"/>
</dbReference>
<evidence type="ECO:0000259" key="7">
    <source>
        <dbReference type="PROSITE" id="PS50202"/>
    </source>
</evidence>
<dbReference type="Pfam" id="PF00635">
    <property type="entry name" value="Motile_Sperm"/>
    <property type="match status" value="1"/>
</dbReference>
<dbReference type="Gene3D" id="2.60.40.10">
    <property type="entry name" value="Immunoglobulins"/>
    <property type="match status" value="1"/>
</dbReference>
<reference evidence="8" key="1">
    <citation type="submission" date="2022-01" db="EMBL/GenBank/DDBJ databases">
        <authorList>
            <person name="King R."/>
        </authorList>
    </citation>
    <scope>NUCLEOTIDE SEQUENCE</scope>
</reference>
<evidence type="ECO:0000256" key="1">
    <source>
        <dbReference type="ARBA" id="ARBA00004211"/>
    </source>
</evidence>
<dbReference type="PANTHER" id="PTHR10809:SF6">
    <property type="entry name" value="AT11025P-RELATED"/>
    <property type="match status" value="1"/>
</dbReference>
<keyword evidence="3 6" id="KW-0812">Transmembrane</keyword>
<protein>
    <recommendedName>
        <fullName evidence="7">MSP domain-containing protein</fullName>
    </recommendedName>
</protein>
<name>A0A9P0DM52_PHYSR</name>
<evidence type="ECO:0000256" key="4">
    <source>
        <dbReference type="ARBA" id="ARBA00022989"/>
    </source>
</evidence>
<gene>
    <name evidence="8" type="ORF">PHYEVI_LOCUS3416</name>
</gene>
<dbReference type="OrthoDB" id="264603at2759"/>
<dbReference type="GO" id="GO:0061817">
    <property type="term" value="P:endoplasmic reticulum-plasma membrane tethering"/>
    <property type="evidence" value="ECO:0007669"/>
    <property type="project" value="TreeGrafter"/>
</dbReference>
<dbReference type="InterPro" id="IPR000535">
    <property type="entry name" value="MSP_dom"/>
</dbReference>
<evidence type="ECO:0000256" key="2">
    <source>
        <dbReference type="ARBA" id="ARBA00008932"/>
    </source>
</evidence>
<evidence type="ECO:0000313" key="9">
    <source>
        <dbReference type="Proteomes" id="UP001153712"/>
    </source>
</evidence>
<keyword evidence="4 6" id="KW-1133">Transmembrane helix</keyword>
<evidence type="ECO:0000256" key="3">
    <source>
        <dbReference type="ARBA" id="ARBA00022692"/>
    </source>
</evidence>
<comment type="subcellular location">
    <subcellularLocation>
        <location evidence="1">Membrane</location>
        <topology evidence="1">Single-pass type IV membrane protein</topology>
    </subcellularLocation>
</comment>
<evidence type="ECO:0000256" key="6">
    <source>
        <dbReference type="SAM" id="Phobius"/>
    </source>
</evidence>
<feature type="transmembrane region" description="Helical" evidence="6">
    <location>
        <begin position="246"/>
        <end position="266"/>
    </location>
</feature>
<dbReference type="GO" id="GO:0033149">
    <property type="term" value="F:FFAT motif binding"/>
    <property type="evidence" value="ECO:0007669"/>
    <property type="project" value="TreeGrafter"/>
</dbReference>
<evidence type="ECO:0000313" key="8">
    <source>
        <dbReference type="EMBL" id="CAH1164411.1"/>
    </source>
</evidence>
<evidence type="ECO:0000256" key="5">
    <source>
        <dbReference type="ARBA" id="ARBA00023136"/>
    </source>
</evidence>
<organism evidence="8 9">
    <name type="scientific">Phyllotreta striolata</name>
    <name type="common">Striped flea beetle</name>
    <name type="synonym">Crioceris striolata</name>
    <dbReference type="NCBI Taxonomy" id="444603"/>
    <lineage>
        <taxon>Eukaryota</taxon>
        <taxon>Metazoa</taxon>
        <taxon>Ecdysozoa</taxon>
        <taxon>Arthropoda</taxon>
        <taxon>Hexapoda</taxon>
        <taxon>Insecta</taxon>
        <taxon>Pterygota</taxon>
        <taxon>Neoptera</taxon>
        <taxon>Endopterygota</taxon>
        <taxon>Coleoptera</taxon>
        <taxon>Polyphaga</taxon>
        <taxon>Cucujiformia</taxon>
        <taxon>Chrysomeloidea</taxon>
        <taxon>Chrysomelidae</taxon>
        <taxon>Galerucinae</taxon>
        <taxon>Alticini</taxon>
        <taxon>Phyllotreta</taxon>
    </lineage>
</organism>